<dbReference type="PANTHER" id="PTHR30282">
    <property type="entry name" value="P-AMINOBENZOYL GLUTAMATE TRANSPORTER"/>
    <property type="match status" value="1"/>
</dbReference>
<dbReference type="EMBL" id="MABE01000700">
    <property type="protein sequence ID" value="OUS35059.1"/>
    <property type="molecule type" value="Genomic_DNA"/>
</dbReference>
<dbReference type="GO" id="GO:0015558">
    <property type="term" value="F:secondary active p-aminobenzoyl-glutamate transmembrane transporter activity"/>
    <property type="evidence" value="ECO:0007669"/>
    <property type="project" value="InterPro"/>
</dbReference>
<organism evidence="2 3">
    <name type="scientific">Oleispira antarctica</name>
    <dbReference type="NCBI Taxonomy" id="188908"/>
    <lineage>
        <taxon>Bacteria</taxon>
        <taxon>Pseudomonadati</taxon>
        <taxon>Pseudomonadota</taxon>
        <taxon>Gammaproteobacteria</taxon>
        <taxon>Oceanospirillales</taxon>
        <taxon>Oceanospirillaceae</taxon>
        <taxon>Oleispira</taxon>
    </lineage>
</organism>
<feature type="transmembrane region" description="Helical" evidence="1">
    <location>
        <begin position="83"/>
        <end position="103"/>
    </location>
</feature>
<dbReference type="Pfam" id="PF03806">
    <property type="entry name" value="ABG_transport"/>
    <property type="match status" value="1"/>
</dbReference>
<sequence length="511" mass="54537">MSQQTSDTSIWVRSLLAIERLGNRLPAPALLFLLLIFIIIIISALCDVFSVQGIHPASKEVLEVNSLLSFAALRWWLENAVKNFMGFAPVGPVIVVMLGLGIAEHSGFLSALLRRMLHWLPANALTFGTVLVGVLSSIAVDAGYVVAIPLSGVIFSLAGRSPLIGIVACFAGVSGGFSANLMVGPVDAILAGISTEAAHLIDADYQVSPVANYYFMIASTFIISLLATWVTSRWVEPALNKMSLDYFDAPTRSEANTKISLQLTVKESKALKISSLALFLFIVIIAGLVVPENAPLRDVANQSIVRSPFMSGLVLLIAIGAAIAGVLYGRLSGVYQGYNQVVEGMEGAMKTLAGYLVLMFFAAQFVSLFSWSNLGAVLAVNGADVLQGLQLPMLLNVVLFVLMAASINLVVGSASAKWAVLAPIFIPMLMLNGISPEVTQTAYRIGDSSTNIITPLMPYFPLVVALMQRYVKNAGVGTLLALMLPYSLAFLVVWSLLLALWVGFGWPLGPA</sequence>
<dbReference type="AlphaFoldDB" id="A0A1Y5HCV4"/>
<keyword evidence="1" id="KW-1133">Transmembrane helix</keyword>
<feature type="transmembrane region" description="Helical" evidence="1">
    <location>
        <begin position="309"/>
        <end position="331"/>
    </location>
</feature>
<name>A0A1Y5HCV4_OLEAN</name>
<feature type="transmembrane region" description="Helical" evidence="1">
    <location>
        <begin position="479"/>
        <end position="504"/>
    </location>
</feature>
<feature type="transmembrane region" description="Helical" evidence="1">
    <location>
        <begin position="29"/>
        <end position="49"/>
    </location>
</feature>
<protein>
    <submittedName>
        <fullName evidence="2">Aminobenzoyl-glutamate transporter</fullName>
    </submittedName>
</protein>
<feature type="transmembrane region" description="Helical" evidence="1">
    <location>
        <begin position="124"/>
        <end position="147"/>
    </location>
</feature>
<reference evidence="3" key="1">
    <citation type="journal article" date="2017" name="Proc. Natl. Acad. Sci. U.S.A.">
        <title>Simulation of Deepwater Horizon oil plume reveals substrate specialization within a complex community of hydrocarbon degraders.</title>
        <authorList>
            <person name="Hu P."/>
            <person name="Dubinsky E.A."/>
            <person name="Probst A.J."/>
            <person name="Wang J."/>
            <person name="Sieber C.M.K."/>
            <person name="Tom L.M."/>
            <person name="Gardinali P."/>
            <person name="Banfield J.F."/>
            <person name="Atlas R.M."/>
            <person name="Andersen G.L."/>
        </authorList>
    </citation>
    <scope>NUCLEOTIDE SEQUENCE [LARGE SCALE GENOMIC DNA]</scope>
</reference>
<feature type="transmembrane region" description="Helical" evidence="1">
    <location>
        <begin position="352"/>
        <end position="371"/>
    </location>
</feature>
<evidence type="ECO:0000256" key="1">
    <source>
        <dbReference type="SAM" id="Phobius"/>
    </source>
</evidence>
<feature type="transmembrane region" description="Helical" evidence="1">
    <location>
        <begin position="418"/>
        <end position="436"/>
    </location>
</feature>
<comment type="caution">
    <text evidence="2">The sequence shown here is derived from an EMBL/GenBank/DDBJ whole genome shotgun (WGS) entry which is preliminary data.</text>
</comment>
<keyword evidence="1" id="KW-0812">Transmembrane</keyword>
<dbReference type="PANTHER" id="PTHR30282:SF0">
    <property type="entry name" value="P-AMINOBENZOYL-GLUTAMATE TRANSPORT PROTEIN"/>
    <property type="match status" value="1"/>
</dbReference>
<feature type="transmembrane region" description="Helical" evidence="1">
    <location>
        <begin position="448"/>
        <end position="467"/>
    </location>
</feature>
<evidence type="ECO:0000313" key="3">
    <source>
        <dbReference type="Proteomes" id="UP000227088"/>
    </source>
</evidence>
<accession>A0A1Y5HCV4</accession>
<keyword evidence="1" id="KW-0472">Membrane</keyword>
<evidence type="ECO:0000313" key="2">
    <source>
        <dbReference type="EMBL" id="OUS35059.1"/>
    </source>
</evidence>
<feature type="transmembrane region" description="Helical" evidence="1">
    <location>
        <begin position="270"/>
        <end position="289"/>
    </location>
</feature>
<gene>
    <name evidence="2" type="ORF">A9R00_12250</name>
</gene>
<feature type="transmembrane region" description="Helical" evidence="1">
    <location>
        <begin position="391"/>
        <end position="411"/>
    </location>
</feature>
<dbReference type="InterPro" id="IPR004697">
    <property type="entry name" value="AbgT"/>
</dbReference>
<dbReference type="GO" id="GO:1902604">
    <property type="term" value="P:p-aminobenzoyl-glutamate transmembrane transport"/>
    <property type="evidence" value="ECO:0007669"/>
    <property type="project" value="InterPro"/>
</dbReference>
<feature type="transmembrane region" description="Helical" evidence="1">
    <location>
        <begin position="213"/>
        <end position="232"/>
    </location>
</feature>
<dbReference type="Proteomes" id="UP000227088">
    <property type="component" value="Unassembled WGS sequence"/>
</dbReference>
<proteinExistence type="predicted"/>